<reference evidence="1" key="2">
    <citation type="submission" date="2017-06" db="EMBL/GenBank/DDBJ databases">
        <title>WGS assembly of Brachypodium distachyon.</title>
        <authorList>
            <consortium name="The International Brachypodium Initiative"/>
            <person name="Lucas S."/>
            <person name="Harmon-Smith M."/>
            <person name="Lail K."/>
            <person name="Tice H."/>
            <person name="Grimwood J."/>
            <person name="Bruce D."/>
            <person name="Barry K."/>
            <person name="Shu S."/>
            <person name="Lindquist E."/>
            <person name="Wang M."/>
            <person name="Pitluck S."/>
            <person name="Vogel J.P."/>
            <person name="Garvin D.F."/>
            <person name="Mockler T.C."/>
            <person name="Schmutz J."/>
            <person name="Rokhsar D."/>
            <person name="Bevan M.W."/>
        </authorList>
    </citation>
    <scope>NUCLEOTIDE SEQUENCE</scope>
    <source>
        <strain evidence="1">Bd21</strain>
    </source>
</reference>
<gene>
    <name evidence="1" type="ORF">BRADI_1g06633v3</name>
</gene>
<accession>A0A2K2DIC6</accession>
<feature type="non-terminal residue" evidence="1">
    <location>
        <position position="1"/>
    </location>
</feature>
<dbReference type="Gramene" id="PNT74032">
    <property type="protein sequence ID" value="PNT74032"/>
    <property type="gene ID" value="BRADI_1g06633v3"/>
</dbReference>
<protein>
    <submittedName>
        <fullName evidence="1 2">Uncharacterized protein</fullName>
    </submittedName>
</protein>
<organism evidence="1">
    <name type="scientific">Brachypodium distachyon</name>
    <name type="common">Purple false brome</name>
    <name type="synonym">Trachynia distachya</name>
    <dbReference type="NCBI Taxonomy" id="15368"/>
    <lineage>
        <taxon>Eukaryota</taxon>
        <taxon>Viridiplantae</taxon>
        <taxon>Streptophyta</taxon>
        <taxon>Embryophyta</taxon>
        <taxon>Tracheophyta</taxon>
        <taxon>Spermatophyta</taxon>
        <taxon>Magnoliopsida</taxon>
        <taxon>Liliopsida</taxon>
        <taxon>Poales</taxon>
        <taxon>Poaceae</taxon>
        <taxon>BOP clade</taxon>
        <taxon>Pooideae</taxon>
        <taxon>Stipodae</taxon>
        <taxon>Brachypodieae</taxon>
        <taxon>Brachypodium</taxon>
    </lineage>
</organism>
<reference evidence="1 2" key="1">
    <citation type="journal article" date="2010" name="Nature">
        <title>Genome sequencing and analysis of the model grass Brachypodium distachyon.</title>
        <authorList>
            <consortium name="International Brachypodium Initiative"/>
        </authorList>
    </citation>
    <scope>NUCLEOTIDE SEQUENCE [LARGE SCALE GENOMIC DNA]</scope>
    <source>
        <strain evidence="1 2">Bd21</strain>
    </source>
</reference>
<proteinExistence type="predicted"/>
<dbReference type="OrthoDB" id="691180at2759"/>
<dbReference type="EMBL" id="CM000880">
    <property type="protein sequence ID" value="PNT74032.1"/>
    <property type="molecule type" value="Genomic_DNA"/>
</dbReference>
<keyword evidence="3" id="KW-1185">Reference proteome</keyword>
<evidence type="ECO:0000313" key="1">
    <source>
        <dbReference type="EMBL" id="PNT74032.1"/>
    </source>
</evidence>
<dbReference type="Proteomes" id="UP000008810">
    <property type="component" value="Chromosome 1"/>
</dbReference>
<sequence length="97" mass="10642">HIWLNISVWIDAPTLLHPGTTGDGMVASQWECLASPRSGPRKGVRTNLMLVTSEIWKERNARVFNNVSTLPQVLIQQIKDEGRVSALAGAKHLASIS</sequence>
<name>A0A2K2DIC6_BRADI</name>
<evidence type="ECO:0000313" key="2">
    <source>
        <dbReference type="EnsemblPlants" id="PNT74032"/>
    </source>
</evidence>
<dbReference type="EnsemblPlants" id="PNT74032">
    <property type="protein sequence ID" value="PNT74032"/>
    <property type="gene ID" value="BRADI_1g06633v3"/>
</dbReference>
<evidence type="ECO:0000313" key="3">
    <source>
        <dbReference type="Proteomes" id="UP000008810"/>
    </source>
</evidence>
<dbReference type="AlphaFoldDB" id="A0A2K2DIC6"/>
<reference evidence="2" key="3">
    <citation type="submission" date="2018-08" db="UniProtKB">
        <authorList>
            <consortium name="EnsemblPlants"/>
        </authorList>
    </citation>
    <scope>IDENTIFICATION</scope>
    <source>
        <strain evidence="2">cv. Bd21</strain>
    </source>
</reference>
<dbReference type="InParanoid" id="A0A2K2DIC6"/>